<evidence type="ECO:0000256" key="18">
    <source>
        <dbReference type="ARBA" id="ARBA00045078"/>
    </source>
</evidence>
<evidence type="ECO:0000256" key="10">
    <source>
        <dbReference type="ARBA" id="ARBA00022723"/>
    </source>
</evidence>
<feature type="transmembrane region" description="Helical" evidence="19">
    <location>
        <begin position="307"/>
        <end position="327"/>
    </location>
</feature>
<dbReference type="GO" id="GO:0006488">
    <property type="term" value="P:dolichol-linked oligosaccharide biosynthetic process"/>
    <property type="evidence" value="ECO:0007669"/>
    <property type="project" value="InterPro"/>
</dbReference>
<organism evidence="20 21">
    <name type="scientific">Meganyctiphanes norvegica</name>
    <name type="common">Northern krill</name>
    <name type="synonym">Thysanopoda norvegica</name>
    <dbReference type="NCBI Taxonomy" id="48144"/>
    <lineage>
        <taxon>Eukaryota</taxon>
        <taxon>Metazoa</taxon>
        <taxon>Ecdysozoa</taxon>
        <taxon>Arthropoda</taxon>
        <taxon>Crustacea</taxon>
        <taxon>Multicrustacea</taxon>
        <taxon>Malacostraca</taxon>
        <taxon>Eumalacostraca</taxon>
        <taxon>Eucarida</taxon>
        <taxon>Euphausiacea</taxon>
        <taxon>Euphausiidae</taxon>
        <taxon>Meganyctiphanes</taxon>
    </lineage>
</organism>
<dbReference type="GO" id="GO:0016757">
    <property type="term" value="F:glycosyltransferase activity"/>
    <property type="evidence" value="ECO:0007669"/>
    <property type="project" value="UniProtKB-KW"/>
</dbReference>
<feature type="transmembrane region" description="Helical" evidence="19">
    <location>
        <begin position="413"/>
        <end position="431"/>
    </location>
</feature>
<keyword evidence="10" id="KW-0479">Metal-binding</keyword>
<keyword evidence="12" id="KW-0460">Magnesium</keyword>
<evidence type="ECO:0000313" key="20">
    <source>
        <dbReference type="EMBL" id="CAL4072859.1"/>
    </source>
</evidence>
<keyword evidence="14 19" id="KW-0472">Membrane</keyword>
<comment type="subcellular location">
    <subcellularLocation>
        <location evidence="2">Endoplasmic reticulum membrane</location>
        <topology evidence="2">Multi-pass membrane protein</topology>
    </subcellularLocation>
</comment>
<dbReference type="AlphaFoldDB" id="A0AAV2Q745"/>
<dbReference type="PANTHER" id="PTHR10571:SF0">
    <property type="entry name" value="UDP-N-ACETYLGLUCOSAMINE--DOLICHYL-PHOSPHATE N-ACETYLGLUCOSAMINEPHOSPHOTRANSFERASE"/>
    <property type="match status" value="1"/>
</dbReference>
<feature type="transmembrane region" description="Helical" evidence="19">
    <location>
        <begin position="199"/>
        <end position="218"/>
    </location>
</feature>
<feature type="non-terminal residue" evidence="20">
    <location>
        <position position="442"/>
    </location>
</feature>
<evidence type="ECO:0000256" key="7">
    <source>
        <dbReference type="ARBA" id="ARBA00022676"/>
    </source>
</evidence>
<feature type="transmembrane region" description="Helical" evidence="19">
    <location>
        <begin position="125"/>
        <end position="144"/>
    </location>
</feature>
<keyword evidence="13 19" id="KW-1133">Transmembrane helix</keyword>
<feature type="transmembrane region" description="Helical" evidence="19">
    <location>
        <begin position="283"/>
        <end position="301"/>
    </location>
</feature>
<comment type="cofactor">
    <cofactor evidence="1">
        <name>Mg(2+)</name>
        <dbReference type="ChEBI" id="CHEBI:18420"/>
    </cofactor>
</comment>
<dbReference type="InterPro" id="IPR033895">
    <property type="entry name" value="GPT"/>
</dbReference>
<comment type="caution">
    <text evidence="20">The sequence shown here is derived from an EMBL/GenBank/DDBJ whole genome shotgun (WGS) entry which is preliminary data.</text>
</comment>
<accession>A0AAV2Q745</accession>
<evidence type="ECO:0000256" key="1">
    <source>
        <dbReference type="ARBA" id="ARBA00001946"/>
    </source>
</evidence>
<evidence type="ECO:0000256" key="12">
    <source>
        <dbReference type="ARBA" id="ARBA00022842"/>
    </source>
</evidence>
<evidence type="ECO:0000256" key="16">
    <source>
        <dbReference type="ARBA" id="ARBA00033238"/>
    </source>
</evidence>
<feature type="transmembrane region" description="Helical" evidence="19">
    <location>
        <begin position="156"/>
        <end position="179"/>
    </location>
</feature>
<evidence type="ECO:0000256" key="11">
    <source>
        <dbReference type="ARBA" id="ARBA00022824"/>
    </source>
</evidence>
<evidence type="ECO:0000256" key="5">
    <source>
        <dbReference type="ARBA" id="ARBA00013225"/>
    </source>
</evidence>
<sequence length="442" mass="49289">MCRAIAQCVAGSRPVHTQRHLMASSGLVPKEPGVRAMLLSLCVNTVLSVVGCAAVVRTIPAVAQMFMQAGLFGQDLCKKDKNKVPESMGMVSGSVYLVIMFLFLSVPFGHHFINREAVPFPHAEFAEFLATLLSICCMLFLGFADDVLNLKWRYKLFLPTLASLPLLMVYYINIGSTTVVVPRLLKSWLGLSLNIGPLYYIYMSLLSVFCTNAINIYAGINGLECGQAIVIASSIALFNFLELGSLHSRLHLYSLWFILPFIATSCGLFYHNRYPARAFVGDTFTYFAGMTFAVVAIIGHFSKTVLLFFIPQIFNFLYSTPQLFHFVSCPRHRLPKYNSSIDKMEASEAEFKMSSIKGPVLTVLRLLHKLRLVRLREGLGEDGDMCALNNLTLINLVMLVLGPQHEGKLTVKLLMLQILCTGLAFVIRYPLADLFFEPPNNR</sequence>
<evidence type="ECO:0000256" key="15">
    <source>
        <dbReference type="ARBA" id="ARBA00029567"/>
    </source>
</evidence>
<dbReference type="CDD" id="cd06855">
    <property type="entry name" value="GT_GPT_euk"/>
    <property type="match status" value="1"/>
</dbReference>
<dbReference type="GO" id="GO:0003975">
    <property type="term" value="F:UDP-N-acetylglucosamine-dolichyl-phosphate N-acetylglucosaminephosphotransferase activity"/>
    <property type="evidence" value="ECO:0007669"/>
    <property type="project" value="UniProtKB-EC"/>
</dbReference>
<evidence type="ECO:0000256" key="6">
    <source>
        <dbReference type="ARBA" id="ARBA00017659"/>
    </source>
</evidence>
<evidence type="ECO:0000256" key="14">
    <source>
        <dbReference type="ARBA" id="ARBA00023136"/>
    </source>
</evidence>
<proteinExistence type="inferred from homology"/>
<feature type="transmembrane region" description="Helical" evidence="19">
    <location>
        <begin position="88"/>
        <end position="113"/>
    </location>
</feature>
<dbReference type="Proteomes" id="UP001497623">
    <property type="component" value="Unassembled WGS sequence"/>
</dbReference>
<feature type="transmembrane region" description="Helical" evidence="19">
    <location>
        <begin position="225"/>
        <end position="241"/>
    </location>
</feature>
<evidence type="ECO:0000256" key="19">
    <source>
        <dbReference type="SAM" id="Phobius"/>
    </source>
</evidence>
<evidence type="ECO:0000256" key="17">
    <source>
        <dbReference type="ARBA" id="ARBA00044717"/>
    </source>
</evidence>
<keyword evidence="7" id="KW-0328">Glycosyltransferase</keyword>
<protein>
    <recommendedName>
        <fullName evidence="6">UDP-N-acetylglucosamine--dolichyl-phosphate N-acetylglucosaminephosphotransferase</fullName>
        <ecNumber evidence="5">2.7.8.15</ecNumber>
    </recommendedName>
    <alternativeName>
        <fullName evidence="15">GlcNAc-1-P transferase</fullName>
    </alternativeName>
    <alternativeName>
        <fullName evidence="16">N-acetylglucosamine-1-phosphate transferase</fullName>
    </alternativeName>
</protein>
<evidence type="ECO:0000256" key="9">
    <source>
        <dbReference type="ARBA" id="ARBA00022692"/>
    </source>
</evidence>
<keyword evidence="21" id="KW-1185">Reference proteome</keyword>
<evidence type="ECO:0000256" key="3">
    <source>
        <dbReference type="ARBA" id="ARBA00004922"/>
    </source>
</evidence>
<dbReference type="GO" id="GO:0005789">
    <property type="term" value="C:endoplasmic reticulum membrane"/>
    <property type="evidence" value="ECO:0007669"/>
    <property type="project" value="UniProtKB-SubCell"/>
</dbReference>
<name>A0AAV2Q745_MEGNR</name>
<dbReference type="Pfam" id="PF00953">
    <property type="entry name" value="Glycos_transf_4"/>
    <property type="match status" value="1"/>
</dbReference>
<keyword evidence="8" id="KW-0808">Transferase</keyword>
<dbReference type="EC" id="2.7.8.15" evidence="5"/>
<evidence type="ECO:0000256" key="2">
    <source>
        <dbReference type="ARBA" id="ARBA00004477"/>
    </source>
</evidence>
<keyword evidence="11" id="KW-0256">Endoplasmic reticulum</keyword>
<feature type="transmembrane region" description="Helical" evidence="19">
    <location>
        <begin position="253"/>
        <end position="271"/>
    </location>
</feature>
<evidence type="ECO:0000313" key="21">
    <source>
        <dbReference type="Proteomes" id="UP001497623"/>
    </source>
</evidence>
<dbReference type="PANTHER" id="PTHR10571">
    <property type="entry name" value="UDP-N-ACETYLGLUCOSAMINE--DOLICHYL-PHOSPHATE N-ACETYLGLUCOSAMINEPHOSPHOTRANSFERASE"/>
    <property type="match status" value="1"/>
</dbReference>
<gene>
    <name evidence="20" type="ORF">MNOR_LOCUS8947</name>
</gene>
<comment type="catalytic activity">
    <reaction evidence="18">
        <text>a di-trans,poly-cis-dolichyl phosphate + UDP-N-acetyl-alpha-D-glucosamine = an N-acetyl-alpha-D-glucosaminyl-diphospho-di-trans,poly-cis-dolichol + UMP</text>
        <dbReference type="Rhea" id="RHEA:13289"/>
        <dbReference type="Rhea" id="RHEA-COMP:19498"/>
        <dbReference type="Rhea" id="RHEA-COMP:19507"/>
        <dbReference type="ChEBI" id="CHEBI:57683"/>
        <dbReference type="ChEBI" id="CHEBI:57705"/>
        <dbReference type="ChEBI" id="CHEBI:57865"/>
        <dbReference type="ChEBI" id="CHEBI:58427"/>
        <dbReference type="EC" id="2.7.8.15"/>
    </reaction>
    <physiologicalReaction direction="left-to-right" evidence="18">
        <dbReference type="Rhea" id="RHEA:13290"/>
    </physiologicalReaction>
</comment>
<dbReference type="InterPro" id="IPR000715">
    <property type="entry name" value="Glycosyl_transferase_4"/>
</dbReference>
<keyword evidence="9 19" id="KW-0812">Transmembrane</keyword>
<dbReference type="EMBL" id="CAXKWB010004233">
    <property type="protein sequence ID" value="CAL4072859.1"/>
    <property type="molecule type" value="Genomic_DNA"/>
</dbReference>
<evidence type="ECO:0000256" key="4">
    <source>
        <dbReference type="ARBA" id="ARBA00009317"/>
    </source>
</evidence>
<evidence type="ECO:0000256" key="13">
    <source>
        <dbReference type="ARBA" id="ARBA00022989"/>
    </source>
</evidence>
<reference evidence="20 21" key="1">
    <citation type="submission" date="2024-05" db="EMBL/GenBank/DDBJ databases">
        <authorList>
            <person name="Wallberg A."/>
        </authorList>
    </citation>
    <scope>NUCLEOTIDE SEQUENCE [LARGE SCALE GENOMIC DNA]</scope>
</reference>
<comment type="similarity">
    <text evidence="4">Belongs to the glycosyltransferase 4 family.</text>
</comment>
<evidence type="ECO:0000256" key="8">
    <source>
        <dbReference type="ARBA" id="ARBA00022679"/>
    </source>
</evidence>
<dbReference type="GO" id="GO:0046872">
    <property type="term" value="F:metal ion binding"/>
    <property type="evidence" value="ECO:0007669"/>
    <property type="project" value="UniProtKB-KW"/>
</dbReference>
<comment type="pathway">
    <text evidence="3">Protein modification; protein glycosylation.</text>
</comment>
<comment type="function">
    <text evidence="17">UDP-N-acetylglucosamine--dolichyl-phosphate N-acetylglucosaminephosphotransferase that operates in the biosynthetic pathway of dolichol-linked oligosaccharides, the glycan precursors employed in protein asparagine (N)-glycosylation. The assembly of dolichol-linked oligosaccharides begins on the cytosolic side of the endoplasmic reticulum membrane and finishes in its lumen. The sequential addition of sugars to dolichol pyrophosphate produces dolichol-linked oligosaccharides containing fourteen sugars, including two GlcNAcs, nine mannoses and three glucoses. Once assembled, the oligosaccharide is transferred from the lipid to nascent proteins by oligosaccharyltransferases. Catalyzes the initial step of dolichol-linked oligosaccharide biosynthesis, transfering GlcNAc-1-P from cytosolic UDP-GlcNAc onto the carrier lipid dolichyl phosphate (P-dolichol), yielding GlcNAc-P-P-dolichol embedded in the cytoplasmic leaflet of the endoplasmic reticulum membrane.</text>
</comment>